<keyword evidence="2" id="KW-0560">Oxidoreductase</keyword>
<evidence type="ECO:0000259" key="3">
    <source>
        <dbReference type="SMART" id="SM00903"/>
    </source>
</evidence>
<sequence length="179" mass="18875">MSAAAEQPLPVFAPQALRHALGQFATGVTVVTAEQADGGLLGMTVSSFNTLSLDPPLILFSLGRHSTSGVALEAVGRYAVNILSREQASLSNQFARPGGDKWSGVGWRRGGYGAPLLAGALASFECQTHRLYDGGDHIILVGRVMAFHLDPGAMPPLIFFRGGYHYLEGEGSGRHEAKG</sequence>
<evidence type="ECO:0000313" key="5">
    <source>
        <dbReference type="Proteomes" id="UP000019028"/>
    </source>
</evidence>
<organism evidence="4 5">
    <name type="scientific">Sodalis praecaptivus</name>
    <dbReference type="NCBI Taxonomy" id="1239307"/>
    <lineage>
        <taxon>Bacteria</taxon>
        <taxon>Pseudomonadati</taxon>
        <taxon>Pseudomonadota</taxon>
        <taxon>Gammaproteobacteria</taxon>
        <taxon>Enterobacterales</taxon>
        <taxon>Bruguierivoracaceae</taxon>
        <taxon>Sodalis</taxon>
    </lineage>
</organism>
<evidence type="ECO:0000313" key="4">
    <source>
        <dbReference type="EMBL" id="AHF76629.1"/>
    </source>
</evidence>
<evidence type="ECO:0000256" key="1">
    <source>
        <dbReference type="ARBA" id="ARBA00008898"/>
    </source>
</evidence>
<reference evidence="4 5" key="1">
    <citation type="journal article" date="2014" name="Genome Biol. Evol.">
        <title>Genome degeneration and adaptation in a nascent stage of symbiosis.</title>
        <authorList>
            <person name="Oakeson K.F."/>
            <person name="Gil R."/>
            <person name="Clayton A.L."/>
            <person name="Dunn D.M."/>
            <person name="von Niederhausern A.C."/>
            <person name="Hamil C."/>
            <person name="Aoyagi A."/>
            <person name="Duval B."/>
            <person name="Baca A."/>
            <person name="Silva F.J."/>
            <person name="Vallier A."/>
            <person name="Jackson D.G."/>
            <person name="Latorre A."/>
            <person name="Weiss R.B."/>
            <person name="Heddi A."/>
            <person name="Moya A."/>
            <person name="Dale C."/>
        </authorList>
    </citation>
    <scope>NUCLEOTIDE SEQUENCE [LARGE SCALE GENOMIC DNA]</scope>
    <source>
        <strain evidence="4 5">HS1</strain>
    </source>
</reference>
<dbReference type="PANTHER" id="PTHR30466">
    <property type="entry name" value="FLAVIN REDUCTASE"/>
    <property type="match status" value="1"/>
</dbReference>
<proteinExistence type="inferred from homology"/>
<dbReference type="KEGG" id="sod:Sant_1571"/>
<dbReference type="GO" id="GO:0042602">
    <property type="term" value="F:riboflavin reductase (NADPH) activity"/>
    <property type="evidence" value="ECO:0007669"/>
    <property type="project" value="TreeGrafter"/>
</dbReference>
<dbReference type="AlphaFoldDB" id="W0HS71"/>
<dbReference type="EMBL" id="CP006569">
    <property type="protein sequence ID" value="AHF76629.1"/>
    <property type="molecule type" value="Genomic_DNA"/>
</dbReference>
<dbReference type="Gene3D" id="2.30.110.10">
    <property type="entry name" value="Electron Transport, Fmn-binding Protein, Chain A"/>
    <property type="match status" value="1"/>
</dbReference>
<dbReference type="OrthoDB" id="9792858at2"/>
<feature type="domain" description="Flavin reductase like" evidence="3">
    <location>
        <begin position="21"/>
        <end position="166"/>
    </location>
</feature>
<dbReference type="Pfam" id="PF01613">
    <property type="entry name" value="Flavin_Reduct"/>
    <property type="match status" value="1"/>
</dbReference>
<dbReference type="RefSeq" id="WP_025421764.1">
    <property type="nucleotide sequence ID" value="NZ_CP006569.1"/>
</dbReference>
<dbReference type="InterPro" id="IPR002563">
    <property type="entry name" value="Flavin_Rdtase-like_dom"/>
</dbReference>
<dbReference type="InterPro" id="IPR012349">
    <property type="entry name" value="Split_barrel_FMN-bd"/>
</dbReference>
<keyword evidence="5" id="KW-1185">Reference proteome</keyword>
<dbReference type="HOGENOM" id="CLU_059021_1_0_6"/>
<gene>
    <name evidence="4" type="ORF">Sant_1571</name>
</gene>
<evidence type="ECO:0000256" key="2">
    <source>
        <dbReference type="ARBA" id="ARBA00023002"/>
    </source>
</evidence>
<name>W0HS71_9GAMM</name>
<dbReference type="SMART" id="SM00903">
    <property type="entry name" value="Flavin_Reduct"/>
    <property type="match status" value="1"/>
</dbReference>
<dbReference type="GO" id="GO:0010181">
    <property type="term" value="F:FMN binding"/>
    <property type="evidence" value="ECO:0007669"/>
    <property type="project" value="InterPro"/>
</dbReference>
<comment type="similarity">
    <text evidence="1">Belongs to the non-flavoprotein flavin reductase family.</text>
</comment>
<dbReference type="Proteomes" id="UP000019028">
    <property type="component" value="Chromosome"/>
</dbReference>
<dbReference type="SUPFAM" id="SSF50475">
    <property type="entry name" value="FMN-binding split barrel"/>
    <property type="match status" value="1"/>
</dbReference>
<dbReference type="PATRIC" id="fig|1239307.3.peg.1707"/>
<dbReference type="PANTHER" id="PTHR30466:SF11">
    <property type="entry name" value="FLAVIN-DEPENDENT MONOOXYGENASE, REDUCTASE SUBUNIT HSAB"/>
    <property type="match status" value="1"/>
</dbReference>
<accession>W0HS71</accession>
<dbReference type="InterPro" id="IPR050268">
    <property type="entry name" value="NADH-dep_flavin_reductase"/>
</dbReference>
<protein>
    <submittedName>
        <fullName evidence="4">Putative oxygenase</fullName>
    </submittedName>
</protein>